<name>A0ACB7IKR2_PLECO</name>
<sequence length="114" mass="12313">MSTTIEASYSTWESPISATSVAQLSNSIAELLVDPITNKIYHVELQPNDGGKNVLVETETARDLVSGEWDVRTGVHNYGGGAAIIYGGIAYFPNYSDGRVYSIDVRSEGAVERV</sequence>
<evidence type="ECO:0000313" key="1">
    <source>
        <dbReference type="EMBL" id="KAG9218471.1"/>
    </source>
</evidence>
<proteinExistence type="predicted"/>
<dbReference type="EMBL" id="WQMT02000010">
    <property type="protein sequence ID" value="KAG9218471.1"/>
    <property type="molecule type" value="Genomic_DNA"/>
</dbReference>
<evidence type="ECO:0000313" key="2">
    <source>
        <dbReference type="Proteomes" id="UP000824881"/>
    </source>
</evidence>
<protein>
    <submittedName>
        <fullName evidence="1">Uncharacterized protein</fullName>
    </submittedName>
</protein>
<comment type="caution">
    <text evidence="1">The sequence shown here is derived from an EMBL/GenBank/DDBJ whole genome shotgun (WGS) entry which is preliminary data.</text>
</comment>
<dbReference type="Proteomes" id="UP000824881">
    <property type="component" value="Unassembled WGS sequence"/>
</dbReference>
<reference evidence="1 2" key="1">
    <citation type="journal article" date="2021" name="Appl. Environ. Microbiol.">
        <title>Genetic linkage and physical mapping for an oyster mushroom Pleurotus cornucopiae and QTL analysis for the trait cap color.</title>
        <authorList>
            <person name="Zhang Y."/>
            <person name="Gao W."/>
            <person name="Sonnenberg A."/>
            <person name="Chen Q."/>
            <person name="Zhang J."/>
            <person name="Huang C."/>
        </authorList>
    </citation>
    <scope>NUCLEOTIDE SEQUENCE [LARGE SCALE GENOMIC DNA]</scope>
    <source>
        <strain evidence="1">CCMSSC00406</strain>
    </source>
</reference>
<accession>A0ACB7IKR2</accession>
<keyword evidence="2" id="KW-1185">Reference proteome</keyword>
<organism evidence="1 2">
    <name type="scientific">Pleurotus cornucopiae</name>
    <name type="common">Cornucopia mushroom</name>
    <dbReference type="NCBI Taxonomy" id="5321"/>
    <lineage>
        <taxon>Eukaryota</taxon>
        <taxon>Fungi</taxon>
        <taxon>Dikarya</taxon>
        <taxon>Basidiomycota</taxon>
        <taxon>Agaricomycotina</taxon>
        <taxon>Agaricomycetes</taxon>
        <taxon>Agaricomycetidae</taxon>
        <taxon>Agaricales</taxon>
        <taxon>Pleurotineae</taxon>
        <taxon>Pleurotaceae</taxon>
        <taxon>Pleurotus</taxon>
    </lineage>
</organism>
<gene>
    <name evidence="1" type="ORF">CCMSSC00406_0010050</name>
</gene>